<accession>W1Q320</accession>
<feature type="chain" id="PRO_5038506930" description="Tat pathway signal sequence domain protein" evidence="1">
    <location>
        <begin position="21"/>
        <end position="293"/>
    </location>
</feature>
<dbReference type="GeneID" id="84817569"/>
<evidence type="ECO:0008006" key="4">
    <source>
        <dbReference type="Google" id="ProtNLM"/>
    </source>
</evidence>
<dbReference type="STRING" id="592010.GCWU000182_001029"/>
<feature type="signal peptide" evidence="1">
    <location>
        <begin position="1"/>
        <end position="20"/>
    </location>
</feature>
<evidence type="ECO:0000313" key="2">
    <source>
        <dbReference type="EMBL" id="ESK65555.1"/>
    </source>
</evidence>
<evidence type="ECO:0000256" key="1">
    <source>
        <dbReference type="SAM" id="SignalP"/>
    </source>
</evidence>
<name>W1Q320_ABIDE</name>
<gene>
    <name evidence="2" type="ORF">GCWU000182_001029</name>
</gene>
<dbReference type="EMBL" id="ACIN03000007">
    <property type="protein sequence ID" value="ESK65555.1"/>
    <property type="molecule type" value="Genomic_DNA"/>
</dbReference>
<dbReference type="RefSeq" id="WP_023391674.1">
    <property type="nucleotide sequence ID" value="NZ_KI535340.1"/>
</dbReference>
<evidence type="ECO:0000313" key="3">
    <source>
        <dbReference type="Proteomes" id="UP000019050"/>
    </source>
</evidence>
<sequence>MKWFKKLSLLAMAGGLLAGAGGVAPASVSAQAPSLDQLLNGTMKKMVNTQTVHTKGEWKISNTLPSQEEGILIGGHFEANVDLDQASGFGSFDLGSFLGDYHLIASVKDGQLHGKENHEEEVRSLDIKTEVQEFQDSLKQLRSLDQFYTPEEIALYSEIYEVKELENGYELRLREDVDGKKVYRDHEAAWNLLSAAAVYGAYQSDHPTDSKEISTELIRYIFNEDAFEAFFASKPKFNYQVDKDFRLQSLEVDMVFTVEEGKTRHLNYLAGTYRIQGKITFDQYNEPVQSPRP</sequence>
<proteinExistence type="predicted"/>
<comment type="caution">
    <text evidence="2">The sequence shown here is derived from an EMBL/GenBank/DDBJ whole genome shotgun (WGS) entry which is preliminary data.</text>
</comment>
<keyword evidence="1" id="KW-0732">Signal</keyword>
<organism evidence="2 3">
    <name type="scientific">Abiotrophia defectiva ATCC 49176</name>
    <dbReference type="NCBI Taxonomy" id="592010"/>
    <lineage>
        <taxon>Bacteria</taxon>
        <taxon>Bacillati</taxon>
        <taxon>Bacillota</taxon>
        <taxon>Bacilli</taxon>
        <taxon>Lactobacillales</taxon>
        <taxon>Aerococcaceae</taxon>
        <taxon>Abiotrophia</taxon>
    </lineage>
</organism>
<dbReference type="HOGENOM" id="CLU_955191_0_0_9"/>
<dbReference type="AlphaFoldDB" id="W1Q320"/>
<protein>
    <recommendedName>
        <fullName evidence="4">Tat pathway signal sequence domain protein</fullName>
    </recommendedName>
</protein>
<dbReference type="Proteomes" id="UP000019050">
    <property type="component" value="Unassembled WGS sequence"/>
</dbReference>
<reference evidence="2" key="1">
    <citation type="submission" date="2013-06" db="EMBL/GenBank/DDBJ databases">
        <authorList>
            <person name="Weinstock G."/>
            <person name="Sodergren E."/>
            <person name="Clifton S."/>
            <person name="Fulton L."/>
            <person name="Fulton B."/>
            <person name="Courtney L."/>
            <person name="Fronick C."/>
            <person name="Harrison M."/>
            <person name="Strong C."/>
            <person name="Farmer C."/>
            <person name="Delahaunty K."/>
            <person name="Markovic C."/>
            <person name="Hall O."/>
            <person name="Minx P."/>
            <person name="Tomlinson C."/>
            <person name="Mitreva M."/>
            <person name="Nelson J."/>
            <person name="Hou S."/>
            <person name="Wollam A."/>
            <person name="Pepin K.H."/>
            <person name="Johnson M."/>
            <person name="Bhonagiri V."/>
            <person name="Nash W.E."/>
            <person name="Warren W."/>
            <person name="Chinwalla A."/>
            <person name="Mardis E.R."/>
            <person name="Wilson R.K."/>
        </authorList>
    </citation>
    <scope>NUCLEOTIDE SEQUENCE [LARGE SCALE GENOMIC DNA]</scope>
    <source>
        <strain evidence="2">ATCC 49176</strain>
    </source>
</reference>
<keyword evidence="3" id="KW-1185">Reference proteome</keyword>